<dbReference type="AlphaFoldDB" id="A0A9P1G979"/>
<dbReference type="OrthoDB" id="442989at2759"/>
<keyword evidence="4" id="KW-1185">Reference proteome</keyword>
<accession>A0A9P1G979</accession>
<proteinExistence type="predicted"/>
<reference evidence="3 4" key="2">
    <citation type="submission" date="2024-05" db="EMBL/GenBank/DDBJ databases">
        <authorList>
            <person name="Chen Y."/>
            <person name="Shah S."/>
            <person name="Dougan E. K."/>
            <person name="Thang M."/>
            <person name="Chan C."/>
        </authorList>
    </citation>
    <scope>NUCLEOTIDE SEQUENCE [LARGE SCALE GENOMIC DNA]</scope>
</reference>
<dbReference type="EMBL" id="CAMXCT010003497">
    <property type="protein sequence ID" value="CAI4004794.1"/>
    <property type="molecule type" value="Genomic_DNA"/>
</dbReference>
<name>A0A9P1G979_9DINO</name>
<reference evidence="2" key="1">
    <citation type="submission" date="2022-10" db="EMBL/GenBank/DDBJ databases">
        <authorList>
            <person name="Chen Y."/>
            <person name="Dougan E. K."/>
            <person name="Chan C."/>
            <person name="Rhodes N."/>
            <person name="Thang M."/>
        </authorList>
    </citation>
    <scope>NUCLEOTIDE SEQUENCE</scope>
</reference>
<sequence length="372" mass="41734">GCVPWLCESSKNSMELLFMFTGWLFAKDGTKSTSFSCHCNALGFEFDFSRSEQRLLAVANTTLRKEELVRQITAALDTLDKQECLMLRGRLGFADSFLHGRVGKLVLKKLIDHAYGKSSRMDGELKTALLAMRTRLQQAGHKLVSAKRFSQWFIYSDASYEPTDGTGGLSAVLVNAEAQAGSIPGQPLFRLHPTIEINAWAAVFDRLGFSLRVFERFSELMKRWDLNNFSVHLWQCSGYMVLLDLAEGPIAGPGPADYKVSDAETINSKLLLRRNKSPVRVKIGEAERREPVIDLPRPIYGGVRELPQAPRVIFDRAPKESPRLEVAGRFAFHSNGDLFLRPQSPRIVFPTAKAQRGDADRCRTSPPLRNCR</sequence>
<feature type="region of interest" description="Disordered" evidence="1">
    <location>
        <begin position="352"/>
        <end position="372"/>
    </location>
</feature>
<protein>
    <submittedName>
        <fullName evidence="3">C3H1-type domain-containing protein</fullName>
    </submittedName>
</protein>
<evidence type="ECO:0000313" key="2">
    <source>
        <dbReference type="EMBL" id="CAI4004794.1"/>
    </source>
</evidence>
<comment type="caution">
    <text evidence="2">The sequence shown here is derived from an EMBL/GenBank/DDBJ whole genome shotgun (WGS) entry which is preliminary data.</text>
</comment>
<organism evidence="2">
    <name type="scientific">Cladocopium goreaui</name>
    <dbReference type="NCBI Taxonomy" id="2562237"/>
    <lineage>
        <taxon>Eukaryota</taxon>
        <taxon>Sar</taxon>
        <taxon>Alveolata</taxon>
        <taxon>Dinophyceae</taxon>
        <taxon>Suessiales</taxon>
        <taxon>Symbiodiniaceae</taxon>
        <taxon>Cladocopium</taxon>
    </lineage>
</organism>
<gene>
    <name evidence="2" type="ORF">C1SCF055_LOCUS30565</name>
</gene>
<evidence type="ECO:0000313" key="4">
    <source>
        <dbReference type="Proteomes" id="UP001152797"/>
    </source>
</evidence>
<feature type="non-terminal residue" evidence="2">
    <location>
        <position position="372"/>
    </location>
</feature>
<dbReference type="EMBL" id="CAMXCT020003497">
    <property type="protein sequence ID" value="CAL1158169.1"/>
    <property type="molecule type" value="Genomic_DNA"/>
</dbReference>
<dbReference type="Proteomes" id="UP001152797">
    <property type="component" value="Unassembled WGS sequence"/>
</dbReference>
<dbReference type="EMBL" id="CAMXCT030003497">
    <property type="protein sequence ID" value="CAL4792106.1"/>
    <property type="molecule type" value="Genomic_DNA"/>
</dbReference>
<evidence type="ECO:0000256" key="1">
    <source>
        <dbReference type="SAM" id="MobiDB-lite"/>
    </source>
</evidence>
<evidence type="ECO:0000313" key="3">
    <source>
        <dbReference type="EMBL" id="CAL4792106.1"/>
    </source>
</evidence>